<protein>
    <submittedName>
        <fullName evidence="1">Uncharacterized protein</fullName>
    </submittedName>
</protein>
<dbReference type="Proteomes" id="UP000821865">
    <property type="component" value="Chromosome 2"/>
</dbReference>
<reference evidence="1" key="1">
    <citation type="submission" date="2020-05" db="EMBL/GenBank/DDBJ databases">
        <title>Large-scale comparative analyses of tick genomes elucidate their genetic diversity and vector capacities.</title>
        <authorList>
            <person name="Jia N."/>
            <person name="Wang J."/>
            <person name="Shi W."/>
            <person name="Du L."/>
            <person name="Sun Y."/>
            <person name="Zhan W."/>
            <person name="Jiang J."/>
            <person name="Wang Q."/>
            <person name="Zhang B."/>
            <person name="Ji P."/>
            <person name="Sakyi L.B."/>
            <person name="Cui X."/>
            <person name="Yuan T."/>
            <person name="Jiang B."/>
            <person name="Yang W."/>
            <person name="Lam T.T.-Y."/>
            <person name="Chang Q."/>
            <person name="Ding S."/>
            <person name="Wang X."/>
            <person name="Zhu J."/>
            <person name="Ruan X."/>
            <person name="Zhao L."/>
            <person name="Wei J."/>
            <person name="Que T."/>
            <person name="Du C."/>
            <person name="Cheng J."/>
            <person name="Dai P."/>
            <person name="Han X."/>
            <person name="Huang E."/>
            <person name="Gao Y."/>
            <person name="Liu J."/>
            <person name="Shao H."/>
            <person name="Ye R."/>
            <person name="Li L."/>
            <person name="Wei W."/>
            <person name="Wang X."/>
            <person name="Wang C."/>
            <person name="Yang T."/>
            <person name="Huo Q."/>
            <person name="Li W."/>
            <person name="Guo W."/>
            <person name="Chen H."/>
            <person name="Zhou L."/>
            <person name="Ni X."/>
            <person name="Tian J."/>
            <person name="Zhou Y."/>
            <person name="Sheng Y."/>
            <person name="Liu T."/>
            <person name="Pan Y."/>
            <person name="Xia L."/>
            <person name="Li J."/>
            <person name="Zhao F."/>
            <person name="Cao W."/>
        </authorList>
    </citation>
    <scope>NUCLEOTIDE SEQUENCE</scope>
    <source>
        <strain evidence="1">Dsil-2018</strain>
    </source>
</reference>
<dbReference type="EMBL" id="CM023471">
    <property type="protein sequence ID" value="KAH7965581.1"/>
    <property type="molecule type" value="Genomic_DNA"/>
</dbReference>
<accession>A0ACB8DCG8</accession>
<name>A0ACB8DCG8_DERSI</name>
<keyword evidence="2" id="KW-1185">Reference proteome</keyword>
<sequence length="209" mass="22329">MAPDSGSSPSSRGSGGKECADNTGASRLPPSVPSPLKAARLARTAATSLSTNSASPECLRRIRAAAAASSMAAPSRRRLRRAALRAALASSYFRSLPRPQLGPGAQVEAQLATQRITADLTRYRHIVSGLPPATTNEARNLLLAPPAKNTYQTLKETLIRRLTPPEPERRGALRIMNSRLDSSHVSTTEALLMTLSHNENSRVFTPEAL</sequence>
<organism evidence="1 2">
    <name type="scientific">Dermacentor silvarum</name>
    <name type="common">Tick</name>
    <dbReference type="NCBI Taxonomy" id="543639"/>
    <lineage>
        <taxon>Eukaryota</taxon>
        <taxon>Metazoa</taxon>
        <taxon>Ecdysozoa</taxon>
        <taxon>Arthropoda</taxon>
        <taxon>Chelicerata</taxon>
        <taxon>Arachnida</taxon>
        <taxon>Acari</taxon>
        <taxon>Parasitiformes</taxon>
        <taxon>Ixodida</taxon>
        <taxon>Ixodoidea</taxon>
        <taxon>Ixodidae</taxon>
        <taxon>Rhipicephalinae</taxon>
        <taxon>Dermacentor</taxon>
    </lineage>
</organism>
<gene>
    <name evidence="1" type="ORF">HPB49_008778</name>
</gene>
<comment type="caution">
    <text evidence="1">The sequence shown here is derived from an EMBL/GenBank/DDBJ whole genome shotgun (WGS) entry which is preliminary data.</text>
</comment>
<evidence type="ECO:0000313" key="1">
    <source>
        <dbReference type="EMBL" id="KAH7965581.1"/>
    </source>
</evidence>
<evidence type="ECO:0000313" key="2">
    <source>
        <dbReference type="Proteomes" id="UP000821865"/>
    </source>
</evidence>
<proteinExistence type="predicted"/>